<dbReference type="GeneID" id="93292409"/>
<dbReference type="AlphaFoldDB" id="A0A377G8X0"/>
<proteinExistence type="predicted"/>
<evidence type="ECO:0000313" key="2">
    <source>
        <dbReference type="Proteomes" id="UP000254554"/>
    </source>
</evidence>
<gene>
    <name evidence="1" type="ORF">NCTC11370_00981</name>
</gene>
<keyword evidence="2" id="KW-1185">Reference proteome</keyword>
<protein>
    <submittedName>
        <fullName evidence="1">Uncharacterized protein</fullName>
    </submittedName>
</protein>
<name>A0A377G8X0_9GAMM</name>
<accession>A0A377G8X0</accession>
<evidence type="ECO:0000313" key="1">
    <source>
        <dbReference type="EMBL" id="STO20920.1"/>
    </source>
</evidence>
<organism evidence="1 2">
    <name type="scientific">Fluoribacter dumoffii</name>
    <dbReference type="NCBI Taxonomy" id="463"/>
    <lineage>
        <taxon>Bacteria</taxon>
        <taxon>Pseudomonadati</taxon>
        <taxon>Pseudomonadota</taxon>
        <taxon>Gammaproteobacteria</taxon>
        <taxon>Legionellales</taxon>
        <taxon>Legionellaceae</taxon>
        <taxon>Fluoribacter</taxon>
    </lineage>
</organism>
<dbReference type="EMBL" id="UGGT01000001">
    <property type="protein sequence ID" value="STO20920.1"/>
    <property type="molecule type" value="Genomic_DNA"/>
</dbReference>
<dbReference type="RefSeq" id="WP_010653207.1">
    <property type="nucleotide sequence ID" value="NZ_JAPHOS010000001.1"/>
</dbReference>
<dbReference type="OrthoDB" id="5652138at2"/>
<reference evidence="1 2" key="1">
    <citation type="submission" date="2018-06" db="EMBL/GenBank/DDBJ databases">
        <authorList>
            <consortium name="Pathogen Informatics"/>
            <person name="Doyle S."/>
        </authorList>
    </citation>
    <scope>NUCLEOTIDE SEQUENCE [LARGE SCALE GENOMIC DNA]</scope>
    <source>
        <strain evidence="1 2">NCTC11370</strain>
    </source>
</reference>
<dbReference type="Proteomes" id="UP000254554">
    <property type="component" value="Unassembled WGS sequence"/>
</dbReference>
<sequence length="323" mass="37076">MKEKYPLIESTESSSLPTEMWVNVTNKLPKLDLFNFYRSSKEQKELLQYELDKATFLDFVVRGDYHSVRAALERNIRLLFHRNEVTDCSGRTFFAISGFEYALWAFDKHMWTLIIECIPANEEGKEILELLLDQYNRLRQQGVSYSLNGQITTGETHFDLESTLIHQLQLQVNYYRRVGGFLANWDSSNHINKLFVEGVGGAQKLLPMCIAKAYCSSEPFSPSPKFEDRIDCKPQFYCYFTEEKYLDWYGKDSGLGSEVAICKGFKNGAESFRAGTPVAKAELLEMDLAAMQTFLALRTKELLNLEAQLAERQEAHLKPMMGG</sequence>